<name>A0A7C5IZT0_9GAMM</name>
<dbReference type="PANTHER" id="PTHR11839">
    <property type="entry name" value="UDP/ADP-SUGAR PYROPHOSPHATASE"/>
    <property type="match status" value="1"/>
</dbReference>
<sequence length="200" mass="22637">MKKSYRILETEPLWQGFLKLKRYRLEHECFAGGWCPELVRERVEGNHAVSVLLYDPARDQVVLIEQFRIGALGHQEPPWLLETVGGYCEEGEELEAVAIRETREETGCEVQALHFIGTFFTTPGWCGERITLYCGIVDSSGAEGIHGLDEEGEDIRVVVMSADEALGELFRRANSTSIVVGLQWLAANRDRLREGGRDRR</sequence>
<evidence type="ECO:0000256" key="9">
    <source>
        <dbReference type="ARBA" id="ARBA00030162"/>
    </source>
</evidence>
<dbReference type="Pfam" id="PF00293">
    <property type="entry name" value="NUDIX"/>
    <property type="match status" value="1"/>
</dbReference>
<dbReference type="GO" id="GO:0019144">
    <property type="term" value="F:ADP-sugar diphosphatase activity"/>
    <property type="evidence" value="ECO:0007669"/>
    <property type="project" value="TreeGrafter"/>
</dbReference>
<proteinExistence type="inferred from homology"/>
<evidence type="ECO:0000256" key="7">
    <source>
        <dbReference type="ARBA" id="ARBA00022842"/>
    </source>
</evidence>
<evidence type="ECO:0000256" key="13">
    <source>
        <dbReference type="PIRSR" id="PIRSR604385-2"/>
    </source>
</evidence>
<feature type="binding site" evidence="13">
    <location>
        <position position="105"/>
    </location>
    <ligand>
        <name>Mg(2+)</name>
        <dbReference type="ChEBI" id="CHEBI:18420"/>
        <label>1</label>
    </ligand>
</feature>
<dbReference type="InterPro" id="IPR015797">
    <property type="entry name" value="NUDIX_hydrolase-like_dom_sf"/>
</dbReference>
<evidence type="ECO:0000256" key="12">
    <source>
        <dbReference type="ARBA" id="ARBA00049546"/>
    </source>
</evidence>
<gene>
    <name evidence="15" type="ORF">ENJ98_04805</name>
</gene>
<dbReference type="InterPro" id="IPR004385">
    <property type="entry name" value="NDP_pyrophosphatase"/>
</dbReference>
<feature type="binding site" evidence="13">
    <location>
        <position position="153"/>
    </location>
    <ligand>
        <name>Mg(2+)</name>
        <dbReference type="ChEBI" id="CHEBI:18420"/>
        <label>1</label>
    </ligand>
</feature>
<protein>
    <recommendedName>
        <fullName evidence="4">ADP-ribose pyrophosphatase</fullName>
        <ecNumber evidence="3">3.6.1.13</ecNumber>
    </recommendedName>
    <alternativeName>
        <fullName evidence="9">ADP-ribose diphosphatase</fullName>
    </alternativeName>
    <alternativeName>
        <fullName evidence="11">ADP-ribose phosphohydrolase</fullName>
    </alternativeName>
    <alternativeName>
        <fullName evidence="10">Adenosine diphosphoribose pyrophosphatase</fullName>
    </alternativeName>
</protein>
<dbReference type="InterPro" id="IPR000086">
    <property type="entry name" value="NUDIX_hydrolase_dom"/>
</dbReference>
<evidence type="ECO:0000259" key="14">
    <source>
        <dbReference type="PROSITE" id="PS51462"/>
    </source>
</evidence>
<dbReference type="Gene3D" id="3.90.79.10">
    <property type="entry name" value="Nucleoside Triphosphate Pyrophosphohydrolase"/>
    <property type="match status" value="1"/>
</dbReference>
<dbReference type="PROSITE" id="PS51462">
    <property type="entry name" value="NUDIX"/>
    <property type="match status" value="1"/>
</dbReference>
<feature type="binding site" evidence="13">
    <location>
        <position position="101"/>
    </location>
    <ligand>
        <name>Mg(2+)</name>
        <dbReference type="ChEBI" id="CHEBI:18420"/>
        <label>1</label>
    </ligand>
</feature>
<evidence type="ECO:0000256" key="5">
    <source>
        <dbReference type="ARBA" id="ARBA00022723"/>
    </source>
</evidence>
<dbReference type="PROSITE" id="PS00893">
    <property type="entry name" value="NUDIX_BOX"/>
    <property type="match status" value="1"/>
</dbReference>
<evidence type="ECO:0000256" key="8">
    <source>
        <dbReference type="ARBA" id="ARBA00025164"/>
    </source>
</evidence>
<evidence type="ECO:0000256" key="10">
    <source>
        <dbReference type="ARBA" id="ARBA00030308"/>
    </source>
</evidence>
<dbReference type="GO" id="GO:0046872">
    <property type="term" value="F:metal ion binding"/>
    <property type="evidence" value="ECO:0007669"/>
    <property type="project" value="UniProtKB-KW"/>
</dbReference>
<dbReference type="EC" id="3.6.1.13" evidence="3"/>
<dbReference type="CDD" id="cd24155">
    <property type="entry name" value="NUDIX_ADPRase"/>
    <property type="match status" value="1"/>
</dbReference>
<evidence type="ECO:0000256" key="4">
    <source>
        <dbReference type="ARBA" id="ARBA00013297"/>
    </source>
</evidence>
<keyword evidence="7 13" id="KW-0460">Magnesium</keyword>
<evidence type="ECO:0000256" key="1">
    <source>
        <dbReference type="ARBA" id="ARBA00001946"/>
    </source>
</evidence>
<reference evidence="15" key="1">
    <citation type="journal article" date="2020" name="mSystems">
        <title>Genome- and Community-Level Interaction Insights into Carbon Utilization and Element Cycling Functions of Hydrothermarchaeota in Hydrothermal Sediment.</title>
        <authorList>
            <person name="Zhou Z."/>
            <person name="Liu Y."/>
            <person name="Xu W."/>
            <person name="Pan J."/>
            <person name="Luo Z.H."/>
            <person name="Li M."/>
        </authorList>
    </citation>
    <scope>NUCLEOTIDE SEQUENCE [LARGE SCALE GENOMIC DNA]</scope>
    <source>
        <strain evidence="15">HyVt-535</strain>
    </source>
</reference>
<comment type="caution">
    <text evidence="15">The sequence shown here is derived from an EMBL/GenBank/DDBJ whole genome shotgun (WGS) entry which is preliminary data.</text>
</comment>
<comment type="catalytic activity">
    <reaction evidence="12">
        <text>ADP-D-ribose + H2O = D-ribose 5-phosphate + AMP + 2 H(+)</text>
        <dbReference type="Rhea" id="RHEA:10412"/>
        <dbReference type="ChEBI" id="CHEBI:15377"/>
        <dbReference type="ChEBI" id="CHEBI:15378"/>
        <dbReference type="ChEBI" id="CHEBI:57967"/>
        <dbReference type="ChEBI" id="CHEBI:78346"/>
        <dbReference type="ChEBI" id="CHEBI:456215"/>
        <dbReference type="EC" id="3.6.1.13"/>
    </reaction>
</comment>
<dbReference type="GO" id="GO:0005829">
    <property type="term" value="C:cytosol"/>
    <property type="evidence" value="ECO:0007669"/>
    <property type="project" value="TreeGrafter"/>
</dbReference>
<dbReference type="Proteomes" id="UP000886100">
    <property type="component" value="Unassembled WGS sequence"/>
</dbReference>
<feature type="domain" description="Nudix hydrolase" evidence="14">
    <location>
        <begin position="44"/>
        <end position="186"/>
    </location>
</feature>
<dbReference type="GO" id="GO:0006753">
    <property type="term" value="P:nucleoside phosphate metabolic process"/>
    <property type="evidence" value="ECO:0007669"/>
    <property type="project" value="TreeGrafter"/>
</dbReference>
<dbReference type="InterPro" id="IPR020084">
    <property type="entry name" value="NUDIX_hydrolase_CS"/>
</dbReference>
<accession>A0A7C5IZT0</accession>
<evidence type="ECO:0000256" key="2">
    <source>
        <dbReference type="ARBA" id="ARBA00007482"/>
    </source>
</evidence>
<evidence type="ECO:0000313" key="15">
    <source>
        <dbReference type="EMBL" id="HHH13536.1"/>
    </source>
</evidence>
<dbReference type="PANTHER" id="PTHR11839:SF5">
    <property type="entry name" value="ADP-RIBOSE PYROPHOSPHATASE"/>
    <property type="match status" value="1"/>
</dbReference>
<evidence type="ECO:0000256" key="3">
    <source>
        <dbReference type="ARBA" id="ARBA00012453"/>
    </source>
</evidence>
<dbReference type="EMBL" id="DROM01000289">
    <property type="protein sequence ID" value="HHH13536.1"/>
    <property type="molecule type" value="Genomic_DNA"/>
</dbReference>
<dbReference type="SUPFAM" id="SSF55811">
    <property type="entry name" value="Nudix"/>
    <property type="match status" value="1"/>
</dbReference>
<comment type="similarity">
    <text evidence="2">Belongs to the Nudix hydrolase family. NudF subfamily.</text>
</comment>
<evidence type="ECO:0000256" key="11">
    <source>
        <dbReference type="ARBA" id="ARBA00033056"/>
    </source>
</evidence>
<evidence type="ECO:0000256" key="6">
    <source>
        <dbReference type="ARBA" id="ARBA00022801"/>
    </source>
</evidence>
<keyword evidence="6" id="KW-0378">Hydrolase</keyword>
<dbReference type="NCBIfam" id="TIGR00052">
    <property type="entry name" value="nudix-type nucleoside diphosphatase, YffH/AdpP family"/>
    <property type="match status" value="1"/>
</dbReference>
<keyword evidence="5 13" id="KW-0479">Metal-binding</keyword>
<organism evidence="15">
    <name type="scientific">Thiolapillus brandeum</name>
    <dbReference type="NCBI Taxonomy" id="1076588"/>
    <lineage>
        <taxon>Bacteria</taxon>
        <taxon>Pseudomonadati</taxon>
        <taxon>Pseudomonadota</taxon>
        <taxon>Gammaproteobacteria</taxon>
        <taxon>Chromatiales</taxon>
        <taxon>Sedimenticolaceae</taxon>
        <taxon>Thiolapillus</taxon>
    </lineage>
</organism>
<comment type="function">
    <text evidence="8">Acts on ADP-mannose and ADP-glucose as well as ADP-ribose. Prevents glycogen biosynthesis. The reaction catalyzed by this enzyme is a limiting step of the gluconeogenic process.</text>
</comment>
<comment type="cofactor">
    <cofactor evidence="1 13">
        <name>Mg(2+)</name>
        <dbReference type="ChEBI" id="CHEBI:18420"/>
    </cofactor>
</comment>
<dbReference type="GO" id="GO:0019693">
    <property type="term" value="P:ribose phosphate metabolic process"/>
    <property type="evidence" value="ECO:0007669"/>
    <property type="project" value="TreeGrafter"/>
</dbReference>
<dbReference type="GO" id="GO:0047631">
    <property type="term" value="F:ADP-ribose diphosphatase activity"/>
    <property type="evidence" value="ECO:0007669"/>
    <property type="project" value="UniProtKB-EC"/>
</dbReference>
<dbReference type="AlphaFoldDB" id="A0A7C5IZT0"/>